<dbReference type="PANTHER" id="PTHR37829:SF3">
    <property type="entry name" value="PROTEIN JAYE-RELATED"/>
    <property type="match status" value="1"/>
</dbReference>
<dbReference type="PANTHER" id="PTHR37829">
    <property type="entry name" value="PHAGE-LIKE ELEMENT PBSX PROTEIN XKDT"/>
    <property type="match status" value="1"/>
</dbReference>
<dbReference type="Pfam" id="PF26078">
    <property type="entry name" value="Baseplate_J_M"/>
    <property type="match status" value="1"/>
</dbReference>
<evidence type="ECO:0000259" key="4">
    <source>
        <dbReference type="Pfam" id="PF26079"/>
    </source>
</evidence>
<comment type="caution">
    <text evidence="5">The sequence shown here is derived from an EMBL/GenBank/DDBJ whole genome shotgun (WGS) entry which is preliminary data.</text>
</comment>
<protein>
    <submittedName>
        <fullName evidence="5">Uncharacterized protein</fullName>
    </submittedName>
</protein>
<dbReference type="RefSeq" id="WP_114001859.1">
    <property type="nucleotide sequence ID" value="NZ_PSQG01000006.1"/>
</dbReference>
<gene>
    <name evidence="5" type="ORF">C4886_05210</name>
</gene>
<feature type="domain" description="Baseplate J-like C-terminal" evidence="4">
    <location>
        <begin position="291"/>
        <end position="369"/>
    </location>
</feature>
<dbReference type="Pfam" id="PF04865">
    <property type="entry name" value="Baseplate_J"/>
    <property type="match status" value="1"/>
</dbReference>
<accession>A0A367G3Q8</accession>
<evidence type="ECO:0000259" key="2">
    <source>
        <dbReference type="Pfam" id="PF04865"/>
    </source>
</evidence>
<dbReference type="InterPro" id="IPR058531">
    <property type="entry name" value="Baseplate_J_M"/>
</dbReference>
<dbReference type="InterPro" id="IPR058530">
    <property type="entry name" value="Baseplate_J-like_C"/>
</dbReference>
<organism evidence="5 6">
    <name type="scientific">Blautia obeum</name>
    <dbReference type="NCBI Taxonomy" id="40520"/>
    <lineage>
        <taxon>Bacteria</taxon>
        <taxon>Bacillati</taxon>
        <taxon>Bacillota</taxon>
        <taxon>Clostridia</taxon>
        <taxon>Lachnospirales</taxon>
        <taxon>Lachnospiraceae</taxon>
        <taxon>Blautia</taxon>
    </lineage>
</organism>
<dbReference type="EMBL" id="PSQG01000006">
    <property type="protein sequence ID" value="RCH44853.1"/>
    <property type="molecule type" value="Genomic_DNA"/>
</dbReference>
<dbReference type="Proteomes" id="UP000253208">
    <property type="component" value="Unassembled WGS sequence"/>
</dbReference>
<evidence type="ECO:0000313" key="6">
    <source>
        <dbReference type="Proteomes" id="UP000253208"/>
    </source>
</evidence>
<proteinExistence type="inferred from homology"/>
<feature type="domain" description="Baseplate protein J-like barrel" evidence="2">
    <location>
        <begin position="96"/>
        <end position="181"/>
    </location>
</feature>
<evidence type="ECO:0000313" key="5">
    <source>
        <dbReference type="EMBL" id="RCH44853.1"/>
    </source>
</evidence>
<dbReference type="AlphaFoldDB" id="A0A367G3Q8"/>
<comment type="similarity">
    <text evidence="1">Belongs to the Mu gp47/PBSX XkdT family.</text>
</comment>
<dbReference type="InterPro" id="IPR052399">
    <property type="entry name" value="Phage_Baseplate_Assmbl_Protein"/>
</dbReference>
<reference evidence="5 6" key="1">
    <citation type="submission" date="2018-02" db="EMBL/GenBank/DDBJ databases">
        <title>Complete genome sequencing of Faecalibacterium prausnitzii strains isolated from the human gut.</title>
        <authorList>
            <person name="Fitzgerald B.C."/>
            <person name="Shkoporov A.N."/>
            <person name="Ross P.R."/>
            <person name="Hill C."/>
        </authorList>
    </citation>
    <scope>NUCLEOTIDE SEQUENCE [LARGE SCALE GENOMIC DNA]</scope>
    <source>
        <strain evidence="5 6">APC942/31-1</strain>
    </source>
</reference>
<evidence type="ECO:0000256" key="1">
    <source>
        <dbReference type="ARBA" id="ARBA00038087"/>
    </source>
</evidence>
<sequence length="375" mass="40661">MASDFIVPEFLEDCDADTIHARMMDELPNDIDKTEGGFPWDFTRPTALIAAELLQFYIPEAIKLMFPQWSSGSFLDYLAAGSQTKRKASTYAEAVLTLTGEPGTIVPGGTVFATEAKNDQPSIEFAAVESCILNEEGKGTVLVRALLDGKQSNVNAGAIVLMSEPVEGIQTVTNKEKATGGTEEESDDDLRERILEADASEETSYIGNNADYKRWAKAVDGIGDAIVIPEWNGPETVKIVCLDQNGEGANKTLLDAVYNYIMAPDNPADRLAPPNTILTVAAPDLVNISYSFTVTVADGFELSTVISGFKKQLESYYKIVADEGAVKYIKVHALLTGTPGVEDFTDLLINGSTDNIRIENDEYPYTENVEAKGAE</sequence>
<name>A0A367G3Q8_9FIRM</name>
<feature type="domain" description="Baseplate J-like central" evidence="3">
    <location>
        <begin position="207"/>
        <end position="281"/>
    </location>
</feature>
<dbReference type="Pfam" id="PF26079">
    <property type="entry name" value="Baseplate_J_C"/>
    <property type="match status" value="1"/>
</dbReference>
<dbReference type="InterPro" id="IPR006949">
    <property type="entry name" value="Barrel_Baseplate_J-like"/>
</dbReference>
<evidence type="ECO:0000259" key="3">
    <source>
        <dbReference type="Pfam" id="PF26078"/>
    </source>
</evidence>